<gene>
    <name evidence="1" type="ORF">CEN44_26475</name>
</gene>
<evidence type="ECO:0000313" key="1">
    <source>
        <dbReference type="EMBL" id="PLZ83555.1"/>
    </source>
</evidence>
<dbReference type="EMBL" id="NRQW01000642">
    <property type="protein sequence ID" value="PLZ83555.1"/>
    <property type="molecule type" value="Genomic_DNA"/>
</dbReference>
<proteinExistence type="predicted"/>
<organism evidence="1 2">
    <name type="scientific">Fischerella muscicola CCMEE 5323</name>
    <dbReference type="NCBI Taxonomy" id="2019572"/>
    <lineage>
        <taxon>Bacteria</taxon>
        <taxon>Bacillati</taxon>
        <taxon>Cyanobacteriota</taxon>
        <taxon>Cyanophyceae</taxon>
        <taxon>Nostocales</taxon>
        <taxon>Hapalosiphonaceae</taxon>
        <taxon>Fischerella</taxon>
    </lineage>
</organism>
<protein>
    <submittedName>
        <fullName evidence="1">Uncharacterized protein</fullName>
    </submittedName>
</protein>
<reference evidence="1 2" key="1">
    <citation type="submission" date="2017-08" db="EMBL/GenBank/DDBJ databases">
        <title>Genomes of Fischerella (Mastigocladus) sp. strains.</title>
        <authorList>
            <person name="Miller S.R."/>
        </authorList>
    </citation>
    <scope>NUCLEOTIDE SEQUENCE [LARGE SCALE GENOMIC DNA]</scope>
    <source>
        <strain evidence="1 2">CCMEE 5323</strain>
    </source>
</reference>
<keyword evidence="2" id="KW-1185">Reference proteome</keyword>
<evidence type="ECO:0000313" key="2">
    <source>
        <dbReference type="Proteomes" id="UP000235036"/>
    </source>
</evidence>
<comment type="caution">
    <text evidence="1">The sequence shown here is derived from an EMBL/GenBank/DDBJ whole genome shotgun (WGS) entry which is preliminary data.</text>
</comment>
<dbReference type="Proteomes" id="UP000235036">
    <property type="component" value="Unassembled WGS sequence"/>
</dbReference>
<dbReference type="RefSeq" id="WP_016865345.1">
    <property type="nucleotide sequence ID" value="NZ_CAWNVR010000050.1"/>
</dbReference>
<dbReference type="AlphaFoldDB" id="A0A2N6JVP7"/>
<accession>A0A2N6JVP7</accession>
<name>A0A2N6JVP7_FISMU</name>
<sequence length="81" mass="9365">MMKDGYVKKIVEKGLCPKSEGYSVSIPNVYNGEEFDKPSPLAAKVNGSEANGWEYIEVKKNDQWIRLEELRQIWRSTNDKK</sequence>